<feature type="region of interest" description="Disordered" evidence="1">
    <location>
        <begin position="19"/>
        <end position="40"/>
    </location>
</feature>
<accession>A0A9P7KI45</accession>
<dbReference type="Proteomes" id="UP000775547">
    <property type="component" value="Unassembled WGS sequence"/>
</dbReference>
<evidence type="ECO:0000313" key="2">
    <source>
        <dbReference type="EMBL" id="KAG5648391.1"/>
    </source>
</evidence>
<keyword evidence="3" id="KW-1185">Reference proteome</keyword>
<evidence type="ECO:0000256" key="1">
    <source>
        <dbReference type="SAM" id="MobiDB-lite"/>
    </source>
</evidence>
<comment type="caution">
    <text evidence="2">The sequence shown here is derived from an EMBL/GenBank/DDBJ whole genome shotgun (WGS) entry which is preliminary data.</text>
</comment>
<reference evidence="2" key="2">
    <citation type="submission" date="2021-10" db="EMBL/GenBank/DDBJ databases">
        <title>Phylogenomics reveals ancestral predisposition of the termite-cultivated fungus Termitomyces towards a domesticated lifestyle.</title>
        <authorList>
            <person name="Auxier B."/>
            <person name="Grum-Grzhimaylo A."/>
            <person name="Cardenas M.E."/>
            <person name="Lodge J.D."/>
            <person name="Laessoe T."/>
            <person name="Pedersen O."/>
            <person name="Smith M.E."/>
            <person name="Kuyper T.W."/>
            <person name="Franco-Molano E.A."/>
            <person name="Baroni T.J."/>
            <person name="Aanen D.K."/>
        </authorList>
    </citation>
    <scope>NUCLEOTIDE SEQUENCE</scope>
    <source>
        <strain evidence="2">AP01</strain>
        <tissue evidence="2">Mycelium</tissue>
    </source>
</reference>
<gene>
    <name evidence="2" type="ORF">DXG03_004965</name>
</gene>
<reference evidence="2" key="1">
    <citation type="submission" date="2020-07" db="EMBL/GenBank/DDBJ databases">
        <authorList>
            <person name="Nieuwenhuis M."/>
            <person name="Van De Peppel L.J.J."/>
        </authorList>
    </citation>
    <scope>NUCLEOTIDE SEQUENCE</scope>
    <source>
        <strain evidence="2">AP01</strain>
        <tissue evidence="2">Mycelium</tissue>
    </source>
</reference>
<sequence>MELSHPPLKSNLYDIRTHSSSTPITIPSRRRPIGSWNGSPAGRTMSPDLIFDMSPVSSDFHSASHHATGFTELSRNLDSQEQPFMYSFPKFSANRNDMHSGLRAHALQSTILPVPATLAPAIRKHSSPLVMDDDDDDLAPSLACSSTTITKSFSTTKINGFTPVNTQAYSPIQSLIKTKRLDPPPRSSSYSSSPWIMPGKSDTHEDESGSLDADPSSYEFDRHLMRRIESQNPRRFRRVSLVSSIRV</sequence>
<protein>
    <submittedName>
        <fullName evidence="2">Uncharacterized protein</fullName>
    </submittedName>
</protein>
<organism evidence="2 3">
    <name type="scientific">Asterophora parasitica</name>
    <dbReference type="NCBI Taxonomy" id="117018"/>
    <lineage>
        <taxon>Eukaryota</taxon>
        <taxon>Fungi</taxon>
        <taxon>Dikarya</taxon>
        <taxon>Basidiomycota</taxon>
        <taxon>Agaricomycotina</taxon>
        <taxon>Agaricomycetes</taxon>
        <taxon>Agaricomycetidae</taxon>
        <taxon>Agaricales</taxon>
        <taxon>Tricholomatineae</taxon>
        <taxon>Lyophyllaceae</taxon>
        <taxon>Asterophora</taxon>
    </lineage>
</organism>
<dbReference type="EMBL" id="JABCKV010000003">
    <property type="protein sequence ID" value="KAG5648391.1"/>
    <property type="molecule type" value="Genomic_DNA"/>
</dbReference>
<name>A0A9P7KI45_9AGAR</name>
<dbReference type="AlphaFoldDB" id="A0A9P7KI45"/>
<feature type="region of interest" description="Disordered" evidence="1">
    <location>
        <begin position="176"/>
        <end position="217"/>
    </location>
</feature>
<evidence type="ECO:0000313" key="3">
    <source>
        <dbReference type="Proteomes" id="UP000775547"/>
    </source>
</evidence>
<dbReference type="OrthoDB" id="3030351at2759"/>
<proteinExistence type="predicted"/>